<comment type="similarity">
    <text evidence="5">Belongs to the ThrE exporter (TC 2.A.79) family.</text>
</comment>
<dbReference type="RefSeq" id="WP_367886397.1">
    <property type="nucleotide sequence ID" value="NZ_CP130612.1"/>
</dbReference>
<dbReference type="InterPro" id="IPR051361">
    <property type="entry name" value="ThrE/Ser_Exporter"/>
</dbReference>
<dbReference type="Proteomes" id="UP001229955">
    <property type="component" value="Chromosome"/>
</dbReference>
<evidence type="ECO:0000256" key="4">
    <source>
        <dbReference type="ARBA" id="ARBA00023136"/>
    </source>
</evidence>
<dbReference type="Pfam" id="PF12821">
    <property type="entry name" value="ThrE_2"/>
    <property type="match status" value="1"/>
</dbReference>
<evidence type="ECO:0000259" key="8">
    <source>
        <dbReference type="Pfam" id="PF12821"/>
    </source>
</evidence>
<proteinExistence type="inferred from homology"/>
<evidence type="ECO:0000256" key="2">
    <source>
        <dbReference type="ARBA" id="ARBA00022692"/>
    </source>
</evidence>
<evidence type="ECO:0000313" key="9">
    <source>
        <dbReference type="EMBL" id="WKW13559.1"/>
    </source>
</evidence>
<feature type="transmembrane region" description="Helical" evidence="6">
    <location>
        <begin position="393"/>
        <end position="414"/>
    </location>
</feature>
<feature type="transmembrane region" description="Helical" evidence="6">
    <location>
        <begin position="302"/>
        <end position="323"/>
    </location>
</feature>
<accession>A0AA49Q6D5</accession>
<comment type="subcellular location">
    <subcellularLocation>
        <location evidence="1">Membrane</location>
        <topology evidence="1">Multi-pass membrane protein</topology>
    </subcellularLocation>
</comment>
<dbReference type="PANTHER" id="PTHR31082:SF4">
    <property type="entry name" value="PHEROMONE-REGULATED MEMBRANE PROTEIN 10"/>
    <property type="match status" value="1"/>
</dbReference>
<feature type="transmembrane region" description="Helical" evidence="6">
    <location>
        <begin position="362"/>
        <end position="381"/>
    </location>
</feature>
<evidence type="ECO:0000313" key="11">
    <source>
        <dbReference type="Proteomes" id="UP001229955"/>
    </source>
</evidence>
<dbReference type="EMBL" id="CP130613">
    <property type="protein sequence ID" value="WKW16465.1"/>
    <property type="molecule type" value="Genomic_DNA"/>
</dbReference>
<reference evidence="10" key="1">
    <citation type="submission" date="2023-07" db="EMBL/GenBank/DDBJ databases">
        <authorList>
            <person name="Haufschild T."/>
            <person name="Kallscheuer N."/>
            <person name="Hammer J."/>
            <person name="Kohn T."/>
            <person name="Kabuu M."/>
            <person name="Jogler M."/>
            <person name="Wohfarth N."/>
            <person name="Heuer A."/>
            <person name="Rohde M."/>
            <person name="van Teeseling M.C.F."/>
            <person name="Jogler C."/>
        </authorList>
    </citation>
    <scope>NUCLEOTIDE SEQUENCE</scope>
    <source>
        <strain evidence="9">Strain 138</strain>
        <strain evidence="10">Strain 318</strain>
    </source>
</reference>
<dbReference type="InterPro" id="IPR024528">
    <property type="entry name" value="ThrE_2"/>
</dbReference>
<feature type="transmembrane region" description="Helical" evidence="6">
    <location>
        <begin position="329"/>
        <end position="350"/>
    </location>
</feature>
<sequence>MSTHTAEHRASFDDRVRFLTELARRLHLVGVSASRLEGAVRSVATSIGVRAEIWSTPTGLLLSLSDGARANATQETRVLRLELGDIQLGALAKLDAIAEQVVAGTMSLDEAWAAMHALDRPFDTRQQLMTVGAFGLAAAAVAGLLRTAWIDVSVAAVIGLLIGWLAILSGTRPHLAAAFEAVAALVATALATAFAHFVAPLSLQTVIVAALIVLMPGLSLTTAVSELASNQLVTGTTRFAGAMTVLLKLTFGSVAAAQLMLAIGWTPMPGTPEALPPWVELIAMVAAAASFAVLFRASRRDIPLVMGAAILGYVLTRLGSGWLGPVATGTFAGSVFFSSLVMTALSNVYGRWKRRPGQLVRVPGIMLLVPGSVGFRALSFVMERDYTLGFDTLVAVLSAILALVAGLLFGSLLVPPRRYL</sequence>
<feature type="transmembrane region" description="Helical" evidence="6">
    <location>
        <begin position="128"/>
        <end position="146"/>
    </location>
</feature>
<dbReference type="GO" id="GO:0022857">
    <property type="term" value="F:transmembrane transporter activity"/>
    <property type="evidence" value="ECO:0007669"/>
    <property type="project" value="InterPro"/>
</dbReference>
<feature type="transmembrane region" description="Helical" evidence="6">
    <location>
        <begin position="152"/>
        <end position="170"/>
    </location>
</feature>
<evidence type="ECO:0000313" key="10">
    <source>
        <dbReference type="EMBL" id="WKW16465.1"/>
    </source>
</evidence>
<feature type="transmembrane region" description="Helical" evidence="6">
    <location>
        <begin position="177"/>
        <end position="199"/>
    </location>
</feature>
<protein>
    <submittedName>
        <fullName evidence="10">Threonine/serine exporter family protein</fullName>
    </submittedName>
</protein>
<evidence type="ECO:0000256" key="6">
    <source>
        <dbReference type="SAM" id="Phobius"/>
    </source>
</evidence>
<dbReference type="EMBL" id="CP130612">
    <property type="protein sequence ID" value="WKW13559.1"/>
    <property type="molecule type" value="Genomic_DNA"/>
</dbReference>
<dbReference type="AlphaFoldDB" id="A0AA49K1Z0"/>
<dbReference type="Pfam" id="PF06738">
    <property type="entry name" value="ThrE"/>
    <property type="match status" value="1"/>
</dbReference>
<dbReference type="GO" id="GO:0016020">
    <property type="term" value="C:membrane"/>
    <property type="evidence" value="ECO:0007669"/>
    <property type="project" value="UniProtKB-SubCell"/>
</dbReference>
<feature type="domain" description="Threonine/Serine exporter ThrE" evidence="8">
    <location>
        <begin position="282"/>
        <end position="411"/>
    </location>
</feature>
<dbReference type="KEGG" id="pspc:Strain318_002881"/>
<keyword evidence="3 6" id="KW-1133">Transmembrane helix</keyword>
<feature type="domain" description="Threonine/serine exporter-like N-terminal" evidence="7">
    <location>
        <begin position="17"/>
        <end position="259"/>
    </location>
</feature>
<organism evidence="10 11">
    <name type="scientific">Pseudogemmatithrix spongiicola</name>
    <dbReference type="NCBI Taxonomy" id="3062599"/>
    <lineage>
        <taxon>Bacteria</taxon>
        <taxon>Pseudomonadati</taxon>
        <taxon>Gemmatimonadota</taxon>
        <taxon>Gemmatimonadia</taxon>
        <taxon>Gemmatimonadales</taxon>
        <taxon>Gemmatimonadaceae</taxon>
        <taxon>Pseudogemmatithrix</taxon>
    </lineage>
</organism>
<feature type="transmembrane region" description="Helical" evidence="6">
    <location>
        <begin position="245"/>
        <end position="265"/>
    </location>
</feature>
<keyword evidence="11" id="KW-1185">Reference proteome</keyword>
<name>A0AA49K1Z0_9BACT</name>
<dbReference type="InterPro" id="IPR010619">
    <property type="entry name" value="ThrE-like_N"/>
</dbReference>
<evidence type="ECO:0000256" key="1">
    <source>
        <dbReference type="ARBA" id="ARBA00004141"/>
    </source>
</evidence>
<feature type="transmembrane region" description="Helical" evidence="6">
    <location>
        <begin position="205"/>
        <end position="224"/>
    </location>
</feature>
<keyword evidence="2 6" id="KW-0812">Transmembrane</keyword>
<gene>
    <name evidence="9" type="ORF">Strain138_002883</name>
    <name evidence="10" type="ORF">Strain318_002881</name>
</gene>
<evidence type="ECO:0000256" key="5">
    <source>
        <dbReference type="ARBA" id="ARBA00034125"/>
    </source>
</evidence>
<keyword evidence="4 6" id="KW-0472">Membrane</keyword>
<evidence type="ECO:0000256" key="3">
    <source>
        <dbReference type="ARBA" id="ARBA00022989"/>
    </source>
</evidence>
<evidence type="ECO:0000259" key="7">
    <source>
        <dbReference type="Pfam" id="PF06738"/>
    </source>
</evidence>
<feature type="transmembrane region" description="Helical" evidence="6">
    <location>
        <begin position="277"/>
        <end position="295"/>
    </location>
</feature>
<dbReference type="PANTHER" id="PTHR31082">
    <property type="entry name" value="PHEROMONE-REGULATED MEMBRANE PROTEIN 10"/>
    <property type="match status" value="1"/>
</dbReference>
<accession>A0AA49K1Z0</accession>